<evidence type="ECO:0000256" key="6">
    <source>
        <dbReference type="PIRSR" id="PIRSR000699-2"/>
    </source>
</evidence>
<dbReference type="Proteomes" id="UP000264883">
    <property type="component" value="Chromosome"/>
</dbReference>
<protein>
    <submittedName>
        <fullName evidence="8">PTS cellobiose transporter subunit IIA</fullName>
    </submittedName>
</protein>
<dbReference type="KEGG" id="cia:BEN51_13190"/>
<dbReference type="PANTHER" id="PTHR34382">
    <property type="entry name" value="PTS SYSTEM N,N'-DIACETYLCHITOBIOSE-SPECIFIC EIIA COMPONENT"/>
    <property type="match status" value="1"/>
</dbReference>
<dbReference type="SUPFAM" id="SSF46973">
    <property type="entry name" value="Enzyme IIa from lactose specific PTS, IIa-lac"/>
    <property type="match status" value="1"/>
</dbReference>
<evidence type="ECO:0000256" key="4">
    <source>
        <dbReference type="ARBA" id="ARBA00022683"/>
    </source>
</evidence>
<dbReference type="PIRSF" id="PIRSF000699">
    <property type="entry name" value="PTS_IILac_III"/>
    <property type="match status" value="1"/>
</dbReference>
<keyword evidence="6" id="KW-0460">Magnesium</keyword>
<accession>A0A343JFP2</accession>
<evidence type="ECO:0000256" key="2">
    <source>
        <dbReference type="ARBA" id="ARBA00022597"/>
    </source>
</evidence>
<evidence type="ECO:0000256" key="7">
    <source>
        <dbReference type="PROSITE-ProRule" id="PRU00418"/>
    </source>
</evidence>
<comment type="cofactor">
    <cofactor evidence="6">
        <name>Mg(2+)</name>
        <dbReference type="ChEBI" id="CHEBI:18420"/>
    </cofactor>
    <text evidence="6">Binds 1 Mg(2+) ion per trimer.</text>
</comment>
<dbReference type="OrthoDB" id="389577at2"/>
<feature type="binding site" evidence="6">
    <location>
        <position position="79"/>
    </location>
    <ligand>
        <name>Mg(2+)</name>
        <dbReference type="ChEBI" id="CHEBI:18420"/>
        <note>ligand shared between all trimeric partners</note>
    </ligand>
</feature>
<keyword evidence="9" id="KW-1185">Reference proteome</keyword>
<dbReference type="GO" id="GO:0046872">
    <property type="term" value="F:metal ion binding"/>
    <property type="evidence" value="ECO:0007669"/>
    <property type="project" value="UniProtKB-KW"/>
</dbReference>
<evidence type="ECO:0000256" key="1">
    <source>
        <dbReference type="ARBA" id="ARBA00022448"/>
    </source>
</evidence>
<keyword evidence="4" id="KW-0598">Phosphotransferase system</keyword>
<evidence type="ECO:0000313" key="9">
    <source>
        <dbReference type="Proteomes" id="UP000264883"/>
    </source>
</evidence>
<reference evidence="8 9" key="1">
    <citation type="submission" date="2016-08" db="EMBL/GenBank/DDBJ databases">
        <title>Complete Genome Sequence Of The Indigo Reducing Clostridium isatidis DSM15098.</title>
        <authorList>
            <person name="Little G.T."/>
            <person name="Minton N.P."/>
        </authorList>
    </citation>
    <scope>NUCLEOTIDE SEQUENCE [LARGE SCALE GENOMIC DNA]</scope>
    <source>
        <strain evidence="8 9">DSM 15098</strain>
    </source>
</reference>
<keyword evidence="1" id="KW-0813">Transport</keyword>
<dbReference type="InterPro" id="IPR003188">
    <property type="entry name" value="PTS_IIA_lac/cel"/>
</dbReference>
<dbReference type="PROSITE" id="PS51095">
    <property type="entry name" value="PTS_EIIA_TYPE_3"/>
    <property type="match status" value="1"/>
</dbReference>
<evidence type="ECO:0000313" key="8">
    <source>
        <dbReference type="EMBL" id="ASW44350.1"/>
    </source>
</evidence>
<dbReference type="GO" id="GO:0016740">
    <property type="term" value="F:transferase activity"/>
    <property type="evidence" value="ECO:0007669"/>
    <property type="project" value="UniProtKB-KW"/>
</dbReference>
<dbReference type="EMBL" id="CP016786">
    <property type="protein sequence ID" value="ASW44350.1"/>
    <property type="molecule type" value="Genomic_DNA"/>
</dbReference>
<evidence type="ECO:0000256" key="5">
    <source>
        <dbReference type="PIRSR" id="PIRSR000699-1"/>
    </source>
</evidence>
<dbReference type="Pfam" id="PF02255">
    <property type="entry name" value="PTS_IIA"/>
    <property type="match status" value="1"/>
</dbReference>
<feature type="active site" description="Tele-phosphohistidine intermediate" evidence="5">
    <location>
        <position position="76"/>
    </location>
</feature>
<dbReference type="GO" id="GO:0009401">
    <property type="term" value="P:phosphoenolpyruvate-dependent sugar phosphotransferase system"/>
    <property type="evidence" value="ECO:0007669"/>
    <property type="project" value="UniProtKB-KW"/>
</dbReference>
<dbReference type="PANTHER" id="PTHR34382:SF7">
    <property type="entry name" value="PTS SYSTEM N,N'-DIACETYLCHITOBIOSE-SPECIFIC EIIA COMPONENT"/>
    <property type="match status" value="1"/>
</dbReference>
<dbReference type="InterPro" id="IPR036542">
    <property type="entry name" value="PTS_IIA_lac/cel_sf"/>
</dbReference>
<proteinExistence type="predicted"/>
<dbReference type="RefSeq" id="WP_119866474.1">
    <property type="nucleotide sequence ID" value="NZ_CP016786.1"/>
</dbReference>
<keyword evidence="6" id="KW-0479">Metal-binding</keyword>
<keyword evidence="2" id="KW-0762">Sugar transport</keyword>
<dbReference type="Gene3D" id="1.20.58.80">
    <property type="entry name" value="Phosphotransferase system, lactose/cellobiose-type IIA subunit"/>
    <property type="match status" value="1"/>
</dbReference>
<dbReference type="CDD" id="cd00215">
    <property type="entry name" value="PTS_IIA_lac"/>
    <property type="match status" value="1"/>
</dbReference>
<gene>
    <name evidence="8" type="primary">celC</name>
    <name evidence="8" type="ORF">BEN51_13190</name>
</gene>
<keyword evidence="3" id="KW-0808">Transferase</keyword>
<name>A0A343JFP2_9CLOT</name>
<dbReference type="AlphaFoldDB" id="A0A343JFP2"/>
<feature type="modified residue" description="Phosphohistidine; by HPr" evidence="7">
    <location>
        <position position="76"/>
    </location>
</feature>
<evidence type="ECO:0000256" key="3">
    <source>
        <dbReference type="ARBA" id="ARBA00022679"/>
    </source>
</evidence>
<organism evidence="8 9">
    <name type="scientific">Clostridium isatidis</name>
    <dbReference type="NCBI Taxonomy" id="182773"/>
    <lineage>
        <taxon>Bacteria</taxon>
        <taxon>Bacillati</taxon>
        <taxon>Bacillota</taxon>
        <taxon>Clostridia</taxon>
        <taxon>Eubacteriales</taxon>
        <taxon>Clostridiaceae</taxon>
        <taxon>Clostridium</taxon>
    </lineage>
</organism>
<sequence length="108" mass="12169">MEDLESVAFGIITFSGDGRSYAIEAIREAKNGDIEKAEELMKKCGEAFNMAHNMQTELLTKEAQGDKVKLDLLFIHAQDHLMTGLTVRQLAEEIIDLRKDLMKISNKN</sequence>